<evidence type="ECO:0000256" key="1">
    <source>
        <dbReference type="ARBA" id="ARBA00005005"/>
    </source>
</evidence>
<evidence type="ECO:0000256" key="2">
    <source>
        <dbReference type="ARBA" id="ARBA00005254"/>
    </source>
</evidence>
<dbReference type="PROSITE" id="PS00166">
    <property type="entry name" value="ENOYL_COA_HYDRATASE"/>
    <property type="match status" value="1"/>
</dbReference>
<dbReference type="InterPro" id="IPR001753">
    <property type="entry name" value="Enoyl-CoA_hydra/iso"/>
</dbReference>
<keyword evidence="3" id="KW-0276">Fatty acid metabolism</keyword>
<dbReference type="InterPro" id="IPR029045">
    <property type="entry name" value="ClpP/crotonase-like_dom_sf"/>
</dbReference>
<dbReference type="SUPFAM" id="SSF52096">
    <property type="entry name" value="ClpP/crotonase"/>
    <property type="match status" value="1"/>
</dbReference>
<comment type="similarity">
    <text evidence="2 6">Belongs to the enoyl-CoA hydratase/isomerase family.</text>
</comment>
<dbReference type="InterPro" id="IPR014748">
    <property type="entry name" value="Enoyl-CoA_hydra_C"/>
</dbReference>
<dbReference type="GO" id="GO:0006635">
    <property type="term" value="P:fatty acid beta-oxidation"/>
    <property type="evidence" value="ECO:0007669"/>
    <property type="project" value="UniProtKB-UniPathway"/>
</dbReference>
<protein>
    <submittedName>
        <fullName evidence="7">Enoyl-CoA hydratase/carnithine racemase</fullName>
    </submittedName>
</protein>
<reference evidence="8" key="1">
    <citation type="submission" date="2016-10" db="EMBL/GenBank/DDBJ databases">
        <authorList>
            <person name="Varghese N."/>
            <person name="Submissions S."/>
        </authorList>
    </citation>
    <scope>NUCLEOTIDE SEQUENCE [LARGE SCALE GENOMIC DNA]</scope>
    <source>
        <strain evidence="8">CGMCC 1.6489</strain>
    </source>
</reference>
<dbReference type="InterPro" id="IPR018376">
    <property type="entry name" value="Enoyl-CoA_hyd/isom_CS"/>
</dbReference>
<dbReference type="PANTHER" id="PTHR43149:SF1">
    <property type="entry name" value="DELTA(3,5)-DELTA(2,4)-DIENOYL-COA ISOMERASE, MITOCHONDRIAL"/>
    <property type="match status" value="1"/>
</dbReference>
<dbReference type="Pfam" id="PF00378">
    <property type="entry name" value="ECH_1"/>
    <property type="match status" value="1"/>
</dbReference>
<organism evidence="7 8">
    <name type="scientific">Marinobacter segnicrescens</name>
    <dbReference type="NCBI Taxonomy" id="430453"/>
    <lineage>
        <taxon>Bacteria</taxon>
        <taxon>Pseudomonadati</taxon>
        <taxon>Pseudomonadota</taxon>
        <taxon>Gammaproteobacteria</taxon>
        <taxon>Pseudomonadales</taxon>
        <taxon>Marinobacteraceae</taxon>
        <taxon>Marinobacter</taxon>
    </lineage>
</organism>
<evidence type="ECO:0000313" key="8">
    <source>
        <dbReference type="Proteomes" id="UP000198762"/>
    </source>
</evidence>
<name>A0A1I0E823_9GAMM</name>
<sequence length="274" mass="29538">MSETVQVIRTEYEGVVEVRLNRPDKMNALDTGMFTNLANVGEELKKDPTLRAVVISGEGRCFCAGLDMGNFSKMAEGGGAGVGGNGLEPRTHGDSNLAQYVAMVWRELPVPVIAAVHGVCFGGGLQIALGADVRFATPDSQWAVMEIKWGLVPDMGGMVLLNELVRADVFRELCYTGRVLSGQEAGELGMVTHIGGNPREEALAMAQTIAGKSPDAIRAMKRMLNNAITPKEQAARILLEESREQDRIIGSPNQVEAVYANLEKRAPKFADPKL</sequence>
<proteinExistence type="inferred from homology"/>
<dbReference type="Gene3D" id="3.90.226.10">
    <property type="entry name" value="2-enoyl-CoA Hydratase, Chain A, domain 1"/>
    <property type="match status" value="1"/>
</dbReference>
<evidence type="ECO:0000256" key="6">
    <source>
        <dbReference type="RuleBase" id="RU003707"/>
    </source>
</evidence>
<dbReference type="UniPathway" id="UPA00659"/>
<dbReference type="NCBIfam" id="NF005699">
    <property type="entry name" value="PRK07509.1"/>
    <property type="match status" value="1"/>
</dbReference>
<dbReference type="Gene3D" id="1.10.12.10">
    <property type="entry name" value="Lyase 2-enoyl-coa Hydratase, Chain A, domain 2"/>
    <property type="match status" value="1"/>
</dbReference>
<dbReference type="RefSeq" id="WP_091851529.1">
    <property type="nucleotide sequence ID" value="NZ_FOHZ01000009.1"/>
</dbReference>
<evidence type="ECO:0000313" key="7">
    <source>
        <dbReference type="EMBL" id="SET40825.1"/>
    </source>
</evidence>
<accession>A0A1I0E823</accession>
<dbReference type="EMBL" id="FOHZ01000009">
    <property type="protein sequence ID" value="SET40825.1"/>
    <property type="molecule type" value="Genomic_DNA"/>
</dbReference>
<keyword evidence="5" id="KW-0413">Isomerase</keyword>
<dbReference type="GO" id="GO:0016853">
    <property type="term" value="F:isomerase activity"/>
    <property type="evidence" value="ECO:0007669"/>
    <property type="project" value="UniProtKB-KW"/>
</dbReference>
<dbReference type="InterPro" id="IPR045002">
    <property type="entry name" value="Ech1-like"/>
</dbReference>
<evidence type="ECO:0000256" key="5">
    <source>
        <dbReference type="ARBA" id="ARBA00023235"/>
    </source>
</evidence>
<dbReference type="CDD" id="cd06558">
    <property type="entry name" value="crotonase-like"/>
    <property type="match status" value="1"/>
</dbReference>
<keyword evidence="4" id="KW-0443">Lipid metabolism</keyword>
<keyword evidence="8" id="KW-1185">Reference proteome</keyword>
<evidence type="ECO:0000256" key="4">
    <source>
        <dbReference type="ARBA" id="ARBA00023098"/>
    </source>
</evidence>
<gene>
    <name evidence="7" type="ORF">SAMN04487962_10924</name>
</gene>
<dbReference type="Proteomes" id="UP000198762">
    <property type="component" value="Unassembled WGS sequence"/>
</dbReference>
<dbReference type="PANTHER" id="PTHR43149">
    <property type="entry name" value="ENOYL-COA HYDRATASE"/>
    <property type="match status" value="1"/>
</dbReference>
<evidence type="ECO:0000256" key="3">
    <source>
        <dbReference type="ARBA" id="ARBA00022832"/>
    </source>
</evidence>
<comment type="pathway">
    <text evidence="1">Lipid metabolism; fatty acid beta-oxidation.</text>
</comment>
<dbReference type="STRING" id="430453.SAMN04487962_10924"/>
<dbReference type="AlphaFoldDB" id="A0A1I0E823"/>
<dbReference type="OrthoDB" id="4608673at2"/>